<reference evidence="5 6" key="1">
    <citation type="submission" date="2024-10" db="EMBL/GenBank/DDBJ databases">
        <authorList>
            <person name="Kim D."/>
        </authorList>
    </citation>
    <scope>NUCLEOTIDE SEQUENCE [LARGE SCALE GENOMIC DNA]</scope>
    <source>
        <strain evidence="5">BH-2024</strain>
    </source>
</reference>
<dbReference type="PROSITE" id="PS00972">
    <property type="entry name" value="USP_1"/>
    <property type="match status" value="1"/>
</dbReference>
<feature type="domain" description="USP" evidence="4">
    <location>
        <begin position="282"/>
        <end position="601"/>
    </location>
</feature>
<evidence type="ECO:0000256" key="2">
    <source>
        <dbReference type="ARBA" id="ARBA00012759"/>
    </source>
</evidence>
<evidence type="ECO:0000313" key="5">
    <source>
        <dbReference type="EMBL" id="KAL3126141.1"/>
    </source>
</evidence>
<dbReference type="InterPro" id="IPR028889">
    <property type="entry name" value="USP"/>
</dbReference>
<dbReference type="Gene3D" id="3.90.70.10">
    <property type="entry name" value="Cysteine proteinases"/>
    <property type="match status" value="1"/>
</dbReference>
<proteinExistence type="predicted"/>
<sequence length="601" mass="66719">MYFTISDYTGVPSALVVECAADVNQQNNENVDSLMKPPSWGHLAVGVNFLLENDANFLHVDMDDFNALLWAVNNRRTEVARHFVAIELGTNQRNTAGEQQRKILDVVQLRQRRFPPTVDEQMHPYSGSRRAHSLPSRFTAKCTTTTTSSSNTTAHIIMAGKMPPNPAAAVPTHYRRRAAQSNAASAAPTKSASPLNVVSSAGNFFLSGNFAFANFGQCTSSSAAASSPVPFHHRKQAKDTHQQPAQPLDDDGTGNFFLSAYAMSAEVIASDSEWKKTPLGQTGLFNLGNTCFMNATLQPLFHTPGFSQLFREKSAQRFVNGNNSFGTNGMISGSFSALIDLIWSGKFGALRPTLFLEFFARRVNAVMADRQQHDAQEFQLYLLDALHEDTNRVDKRQPFEQNYDDTDLGASASDFNERSKLFCSSPVNELFNLTTISVIKCSTCNTTSVRFEAVNQISLELPTNIDGLKLKDCLEAHFSSASLEDKWNCPKCKSKQPATRSTKIWEVPKLLIVHLKRFSPHDGHYVKNVEVTFDVAELDLAPFLQEKSPHPNAPPQSLRHNGGITASKRASLLYYTRMNSWRHAEGTDGQKNAQQQQQQQM</sequence>
<feature type="region of interest" description="Disordered" evidence="3">
    <location>
        <begin position="226"/>
        <end position="249"/>
    </location>
</feature>
<protein>
    <recommendedName>
        <fullName evidence="2">ubiquitinyl hydrolase 1</fullName>
        <ecNumber evidence="2">3.4.19.12</ecNumber>
    </recommendedName>
</protein>
<dbReference type="AlphaFoldDB" id="A0ABD2MF28"/>
<evidence type="ECO:0000256" key="1">
    <source>
        <dbReference type="ARBA" id="ARBA00000707"/>
    </source>
</evidence>
<evidence type="ECO:0000313" key="6">
    <source>
        <dbReference type="Proteomes" id="UP001620626"/>
    </source>
</evidence>
<keyword evidence="6" id="KW-1185">Reference proteome</keyword>
<organism evidence="5 6">
    <name type="scientific">Heterodera trifolii</name>
    <dbReference type="NCBI Taxonomy" id="157864"/>
    <lineage>
        <taxon>Eukaryota</taxon>
        <taxon>Metazoa</taxon>
        <taxon>Ecdysozoa</taxon>
        <taxon>Nematoda</taxon>
        <taxon>Chromadorea</taxon>
        <taxon>Rhabditida</taxon>
        <taxon>Tylenchina</taxon>
        <taxon>Tylenchomorpha</taxon>
        <taxon>Tylenchoidea</taxon>
        <taxon>Heteroderidae</taxon>
        <taxon>Heteroderinae</taxon>
        <taxon>Heterodera</taxon>
    </lineage>
</organism>
<dbReference type="EC" id="3.4.19.12" evidence="2"/>
<dbReference type="PANTHER" id="PTHR21646">
    <property type="entry name" value="UBIQUITIN CARBOXYL-TERMINAL HYDROLASE"/>
    <property type="match status" value="1"/>
</dbReference>
<dbReference type="PROSITE" id="PS50235">
    <property type="entry name" value="USP_3"/>
    <property type="match status" value="1"/>
</dbReference>
<dbReference type="SUPFAM" id="SSF54001">
    <property type="entry name" value="Cysteine proteinases"/>
    <property type="match status" value="1"/>
</dbReference>
<evidence type="ECO:0000256" key="3">
    <source>
        <dbReference type="SAM" id="MobiDB-lite"/>
    </source>
</evidence>
<accession>A0ABD2MF28</accession>
<dbReference type="EMBL" id="JBICBT010000007">
    <property type="protein sequence ID" value="KAL3126141.1"/>
    <property type="molecule type" value="Genomic_DNA"/>
</dbReference>
<dbReference type="PANTHER" id="PTHR21646:SF91">
    <property type="entry name" value="USP DOMAIN-CONTAINING PROTEIN"/>
    <property type="match status" value="1"/>
</dbReference>
<comment type="caution">
    <text evidence="5">The sequence shown here is derived from an EMBL/GenBank/DDBJ whole genome shotgun (WGS) entry which is preliminary data.</text>
</comment>
<dbReference type="Pfam" id="PF00443">
    <property type="entry name" value="UCH"/>
    <property type="match status" value="1"/>
</dbReference>
<gene>
    <name evidence="5" type="ORF">niasHT_002725</name>
</gene>
<comment type="catalytic activity">
    <reaction evidence="1">
        <text>Thiol-dependent hydrolysis of ester, thioester, amide, peptide and isopeptide bonds formed by the C-terminal Gly of ubiquitin (a 76-residue protein attached to proteins as an intracellular targeting signal).</text>
        <dbReference type="EC" id="3.4.19.12"/>
    </reaction>
</comment>
<dbReference type="InterPro" id="IPR018200">
    <property type="entry name" value="USP_CS"/>
</dbReference>
<dbReference type="InterPro" id="IPR001394">
    <property type="entry name" value="Peptidase_C19_UCH"/>
</dbReference>
<dbReference type="InterPro" id="IPR050185">
    <property type="entry name" value="Ub_carboxyl-term_hydrolase"/>
</dbReference>
<dbReference type="Gene3D" id="1.25.40.20">
    <property type="entry name" value="Ankyrin repeat-containing domain"/>
    <property type="match status" value="1"/>
</dbReference>
<dbReference type="Proteomes" id="UP001620626">
    <property type="component" value="Unassembled WGS sequence"/>
</dbReference>
<evidence type="ECO:0000259" key="4">
    <source>
        <dbReference type="PROSITE" id="PS50235"/>
    </source>
</evidence>
<dbReference type="GO" id="GO:0004843">
    <property type="term" value="F:cysteine-type deubiquitinase activity"/>
    <property type="evidence" value="ECO:0007669"/>
    <property type="project" value="UniProtKB-EC"/>
</dbReference>
<dbReference type="InterPro" id="IPR038765">
    <property type="entry name" value="Papain-like_cys_pep_sf"/>
</dbReference>
<name>A0ABD2MF28_9BILA</name>
<dbReference type="SUPFAM" id="SSF48403">
    <property type="entry name" value="Ankyrin repeat"/>
    <property type="match status" value="1"/>
</dbReference>
<dbReference type="InterPro" id="IPR036770">
    <property type="entry name" value="Ankyrin_rpt-contain_sf"/>
</dbReference>